<reference evidence="1" key="3">
    <citation type="submission" date="2018-11" db="EMBL/GenBank/DDBJ databases">
        <title>Proposal to divide the Flavobacteriaceae and reorganize its genera based on Amino Acid Identity values calculated from whole genome sequences.</title>
        <authorList>
            <person name="Nicholson A.C."/>
            <person name="Gulvik C.A."/>
            <person name="Whitney A.M."/>
            <person name="Humrighouse B.W."/>
            <person name="Bell M."/>
            <person name="Holmes B."/>
            <person name="Steigerwalt A."/>
            <person name="Villarma A."/>
            <person name="Sheth M."/>
            <person name="Batra D."/>
            <person name="Pryor J."/>
            <person name="Bernardet J.-F."/>
            <person name="Hugo C."/>
            <person name="Kampfer P."/>
            <person name="Newman J."/>
            <person name="Mcquiston J.R."/>
        </authorList>
    </citation>
    <scope>NUCLEOTIDE SEQUENCE [LARGE SCALE GENOMIC DNA]</scope>
    <source>
        <strain evidence="1">G0188</strain>
    </source>
</reference>
<accession>A0A3G6NAK9</accession>
<sequence length="74" mass="8490">MKTFKIKTQNHLILGIIGALKTCSTGQGIRIMYDLKINRGNYDTQIEFVRKDGKDINAVDFFMLGYIVGRDYNN</sequence>
<evidence type="ECO:0000313" key="1">
    <source>
        <dbReference type="EMBL" id="AZA49560.1"/>
    </source>
</evidence>
<name>A0A376DTW3_CHRCU</name>
<keyword evidence="4" id="KW-1185">Reference proteome</keyword>
<reference evidence="2 3" key="1">
    <citation type="submission" date="2018-06" db="EMBL/GenBank/DDBJ databases">
        <authorList>
            <consortium name="Pathogen Informatics"/>
            <person name="Doyle S."/>
        </authorList>
    </citation>
    <scope>NUCLEOTIDE SEQUENCE [LARGE SCALE GENOMIC DNA]</scope>
    <source>
        <strain evidence="2 3">NCTC13533</strain>
    </source>
</reference>
<proteinExistence type="predicted"/>
<protein>
    <submittedName>
        <fullName evidence="2">Uncharacterized protein</fullName>
    </submittedName>
</protein>
<evidence type="ECO:0000313" key="4">
    <source>
        <dbReference type="Proteomes" id="UP000273270"/>
    </source>
</evidence>
<dbReference type="EMBL" id="UFVQ01000003">
    <property type="protein sequence ID" value="STC94819.1"/>
    <property type="molecule type" value="Genomic_DNA"/>
</dbReference>
<dbReference type="EMBL" id="CP033920">
    <property type="protein sequence ID" value="AZA49560.1"/>
    <property type="molecule type" value="Genomic_DNA"/>
</dbReference>
<accession>A0A376DTW3</accession>
<dbReference type="Proteomes" id="UP000255224">
    <property type="component" value="Unassembled WGS sequence"/>
</dbReference>
<dbReference type="AlphaFoldDB" id="A0A376DTW3"/>
<reference evidence="4" key="2">
    <citation type="submission" date="2018-11" db="EMBL/GenBank/DDBJ databases">
        <title>Proposal to divide the Flavobacteriaceae and reorganize its genera based on Amino Acid Identity values calculated from whole genome sequences.</title>
        <authorList>
            <person name="Nicholson A.C."/>
            <person name="Gulvik C.A."/>
            <person name="Whitney A.M."/>
            <person name="Humrighouse B.W."/>
            <person name="Bell M."/>
            <person name="Holmes B."/>
            <person name="Steigerwalt A.G."/>
            <person name="Villarma A."/>
            <person name="Sheth M."/>
            <person name="Batra D."/>
            <person name="Pryor J."/>
            <person name="Bernardet J.-F."/>
            <person name="Hugo C."/>
            <person name="Kampfer P."/>
            <person name="Newman J."/>
            <person name="McQuiston J.R."/>
        </authorList>
    </citation>
    <scope>NUCLEOTIDE SEQUENCE [LARGE SCALE GENOMIC DNA]</scope>
    <source>
        <strain evidence="4">G0188</strain>
    </source>
</reference>
<dbReference type="Proteomes" id="UP000273270">
    <property type="component" value="Chromosome"/>
</dbReference>
<dbReference type="OrthoDB" id="1269769at2"/>
<evidence type="ECO:0000313" key="3">
    <source>
        <dbReference type="Proteomes" id="UP000255224"/>
    </source>
</evidence>
<evidence type="ECO:0000313" key="2">
    <source>
        <dbReference type="EMBL" id="STC94819.1"/>
    </source>
</evidence>
<organism evidence="2 3">
    <name type="scientific">Chryseobacterium carnipullorum</name>
    <dbReference type="NCBI Taxonomy" id="1124835"/>
    <lineage>
        <taxon>Bacteria</taxon>
        <taxon>Pseudomonadati</taxon>
        <taxon>Bacteroidota</taxon>
        <taxon>Flavobacteriia</taxon>
        <taxon>Flavobacteriales</taxon>
        <taxon>Weeksellaceae</taxon>
        <taxon>Chryseobacterium group</taxon>
        <taxon>Chryseobacterium</taxon>
    </lineage>
</organism>
<dbReference type="RefSeq" id="WP_123879898.1">
    <property type="nucleotide sequence ID" value="NZ_CP033920.1"/>
</dbReference>
<gene>
    <name evidence="1" type="ORF">EG346_15855</name>
    <name evidence="2" type="ORF">NCTC13533_01685</name>
</gene>
<dbReference type="KEGG" id="ccau:EG346_15855"/>